<sequence length="168" mass="18473">MAKADEKTGDFIQAGGLFFLAHRLRRLSEGLVTECEGWFVEAGIIAPPRTTSILYLIENEGPQRITAIASALQQFHPVIIDWVGKLKKLDLITTAADPVDRRRTIVSLTEAGRQEVLKIRTAEFAITAAYSALEVETGVNLIDGTTAWESALSDKSLSVRIGEYDARQ</sequence>
<dbReference type="InterPro" id="IPR036390">
    <property type="entry name" value="WH_DNA-bd_sf"/>
</dbReference>
<evidence type="ECO:0000313" key="3">
    <source>
        <dbReference type="Proteomes" id="UP000077262"/>
    </source>
</evidence>
<dbReference type="Proteomes" id="UP000077262">
    <property type="component" value="Unassembled WGS sequence"/>
</dbReference>
<proteinExistence type="predicted"/>
<dbReference type="RefSeq" id="WP_063976413.1">
    <property type="nucleotide sequence ID" value="NZ_DAIQKB010000046.1"/>
</dbReference>
<dbReference type="InterPro" id="IPR036388">
    <property type="entry name" value="WH-like_DNA-bd_sf"/>
</dbReference>
<comment type="caution">
    <text evidence="2">The sequence shown here is derived from an EMBL/GenBank/DDBJ whole genome shotgun (WGS) entry which is preliminary data.</text>
</comment>
<organism evidence="2 3">
    <name type="scientific">Sphingobium yanoikuyae</name>
    <name type="common">Sphingomonas yanoikuyae</name>
    <dbReference type="NCBI Taxonomy" id="13690"/>
    <lineage>
        <taxon>Bacteria</taxon>
        <taxon>Pseudomonadati</taxon>
        <taxon>Pseudomonadota</taxon>
        <taxon>Alphaproteobacteria</taxon>
        <taxon>Sphingomonadales</taxon>
        <taxon>Sphingomonadaceae</taxon>
        <taxon>Sphingobium</taxon>
    </lineage>
</organism>
<gene>
    <name evidence="2" type="ORF">AX777_20840</name>
</gene>
<reference evidence="2 3" key="1">
    <citation type="submission" date="2016-02" db="EMBL/GenBank/DDBJ databases">
        <authorList>
            <person name="Wen L."/>
            <person name="He K."/>
            <person name="Yang H."/>
        </authorList>
    </citation>
    <scope>NUCLEOTIDE SEQUENCE [LARGE SCALE GENOMIC DNA]</scope>
    <source>
        <strain evidence="2 3">CD09_2</strain>
    </source>
</reference>
<protein>
    <recommendedName>
        <fullName evidence="1">HTH marR-type domain-containing protein</fullName>
    </recommendedName>
</protein>
<dbReference type="OrthoDB" id="5974674at2"/>
<dbReference type="Gene3D" id="1.10.10.10">
    <property type="entry name" value="Winged helix-like DNA-binding domain superfamily/Winged helix DNA-binding domain"/>
    <property type="match status" value="1"/>
</dbReference>
<dbReference type="SUPFAM" id="SSF46785">
    <property type="entry name" value="Winged helix' DNA-binding domain"/>
    <property type="match status" value="1"/>
</dbReference>
<dbReference type="Pfam" id="PF13463">
    <property type="entry name" value="HTH_27"/>
    <property type="match status" value="1"/>
</dbReference>
<dbReference type="AlphaFoldDB" id="A0A177JV20"/>
<name>A0A177JV20_SPHYA</name>
<dbReference type="EMBL" id="LSTR01000028">
    <property type="protein sequence ID" value="OAH44717.1"/>
    <property type="molecule type" value="Genomic_DNA"/>
</dbReference>
<accession>A0A177JV20</accession>
<feature type="domain" description="HTH marR-type" evidence="1">
    <location>
        <begin position="51"/>
        <end position="112"/>
    </location>
</feature>
<evidence type="ECO:0000259" key="1">
    <source>
        <dbReference type="Pfam" id="PF13463"/>
    </source>
</evidence>
<evidence type="ECO:0000313" key="2">
    <source>
        <dbReference type="EMBL" id="OAH44717.1"/>
    </source>
</evidence>
<dbReference type="InterPro" id="IPR000835">
    <property type="entry name" value="HTH_MarR-typ"/>
</dbReference>
<dbReference type="GO" id="GO:0003700">
    <property type="term" value="F:DNA-binding transcription factor activity"/>
    <property type="evidence" value="ECO:0007669"/>
    <property type="project" value="InterPro"/>
</dbReference>